<evidence type="ECO:0000256" key="4">
    <source>
        <dbReference type="ARBA" id="ARBA00023136"/>
    </source>
</evidence>
<feature type="transmembrane region" description="Helical" evidence="5">
    <location>
        <begin position="224"/>
        <end position="242"/>
    </location>
</feature>
<feature type="domain" description="Sodium/calcium exchanger membrane region" evidence="6">
    <location>
        <begin position="188"/>
        <end position="299"/>
    </location>
</feature>
<protein>
    <submittedName>
        <fullName evidence="7">Sodium:calcium antiporter</fullName>
    </submittedName>
</protein>
<evidence type="ECO:0000256" key="1">
    <source>
        <dbReference type="ARBA" id="ARBA00004141"/>
    </source>
</evidence>
<keyword evidence="2 5" id="KW-0812">Transmembrane</keyword>
<dbReference type="Pfam" id="PF01699">
    <property type="entry name" value="Na_Ca_ex"/>
    <property type="match status" value="2"/>
</dbReference>
<dbReference type="GO" id="GO:0005262">
    <property type="term" value="F:calcium channel activity"/>
    <property type="evidence" value="ECO:0007669"/>
    <property type="project" value="TreeGrafter"/>
</dbReference>
<accession>A0A7C2JWS2</accession>
<dbReference type="AlphaFoldDB" id="A0A7C2JWS2"/>
<sequence length="335" mass="34758">MTAALVQFAVSAAIIVFAGTYLARYADQIAERTGFGRLLVGSILLAGATSLPELTVDLSAVRMGMPDLAVGDLLGSSLFNLLILAILDLLSNTRGRMFSREAAGHALSGNVSAALTAMVALCLLAAPVTASREWLGVSYGLWFVVLGYALGVRMVFFDQQMATEAAAAVEMMAPEEGQIRSLGRPATGFALAALAIIIAGPYLSDAAGKIADASGLGKTFVGTTLVAFSTSLPELVSSLAALRLGSQDLAIGNIFGSNAFNMILLAPLDLMHPGPLLSAVSAGHSVTALGAITATLIVVLGQLYHVERRQVIIEPDAWLVLIVIFGVLGIVYRLG</sequence>
<evidence type="ECO:0000256" key="3">
    <source>
        <dbReference type="ARBA" id="ARBA00022989"/>
    </source>
</evidence>
<evidence type="ECO:0000259" key="6">
    <source>
        <dbReference type="Pfam" id="PF01699"/>
    </source>
</evidence>
<gene>
    <name evidence="7" type="ORF">ENQ76_02190</name>
</gene>
<dbReference type="GO" id="GO:0005886">
    <property type="term" value="C:plasma membrane"/>
    <property type="evidence" value="ECO:0007669"/>
    <property type="project" value="TreeGrafter"/>
</dbReference>
<dbReference type="InterPro" id="IPR004481">
    <property type="entry name" value="K/Na/Ca-exchanger"/>
</dbReference>
<feature type="transmembrane region" description="Helical" evidence="5">
    <location>
        <begin position="68"/>
        <end position="90"/>
    </location>
</feature>
<dbReference type="InterPro" id="IPR044880">
    <property type="entry name" value="NCX_ion-bd_dom_sf"/>
</dbReference>
<feature type="transmembrane region" description="Helical" evidence="5">
    <location>
        <begin position="136"/>
        <end position="156"/>
    </location>
</feature>
<dbReference type="PANTHER" id="PTHR10846">
    <property type="entry name" value="SODIUM/POTASSIUM/CALCIUM EXCHANGER"/>
    <property type="match status" value="1"/>
</dbReference>
<dbReference type="GO" id="GO:0008273">
    <property type="term" value="F:calcium, potassium:sodium antiporter activity"/>
    <property type="evidence" value="ECO:0007669"/>
    <property type="project" value="TreeGrafter"/>
</dbReference>
<feature type="transmembrane region" description="Helical" evidence="5">
    <location>
        <begin position="249"/>
        <end position="266"/>
    </location>
</feature>
<dbReference type="Gene3D" id="1.20.1420.30">
    <property type="entry name" value="NCX, central ion-binding region"/>
    <property type="match status" value="1"/>
</dbReference>
<feature type="transmembrane region" description="Helical" evidence="5">
    <location>
        <begin position="35"/>
        <end position="56"/>
    </location>
</feature>
<evidence type="ECO:0000256" key="2">
    <source>
        <dbReference type="ARBA" id="ARBA00022692"/>
    </source>
</evidence>
<feature type="transmembrane region" description="Helical" evidence="5">
    <location>
        <begin position="6"/>
        <end position="23"/>
    </location>
</feature>
<feature type="domain" description="Sodium/calcium exchanger membrane region" evidence="6">
    <location>
        <begin position="4"/>
        <end position="136"/>
    </location>
</feature>
<dbReference type="GO" id="GO:0006874">
    <property type="term" value="P:intracellular calcium ion homeostasis"/>
    <property type="evidence" value="ECO:0007669"/>
    <property type="project" value="TreeGrafter"/>
</dbReference>
<comment type="caution">
    <text evidence="7">The sequence shown here is derived from an EMBL/GenBank/DDBJ whole genome shotgun (WGS) entry which is preliminary data.</text>
</comment>
<comment type="subcellular location">
    <subcellularLocation>
        <location evidence="1">Membrane</location>
        <topology evidence="1">Multi-pass membrane protein</topology>
    </subcellularLocation>
</comment>
<name>A0A7C2JWS2_9PLAN</name>
<organism evidence="7">
    <name type="scientific">Schlesneria paludicola</name>
    <dbReference type="NCBI Taxonomy" id="360056"/>
    <lineage>
        <taxon>Bacteria</taxon>
        <taxon>Pseudomonadati</taxon>
        <taxon>Planctomycetota</taxon>
        <taxon>Planctomycetia</taxon>
        <taxon>Planctomycetales</taxon>
        <taxon>Planctomycetaceae</taxon>
        <taxon>Schlesneria</taxon>
    </lineage>
</organism>
<proteinExistence type="predicted"/>
<feature type="transmembrane region" description="Helical" evidence="5">
    <location>
        <begin position="317"/>
        <end position="334"/>
    </location>
</feature>
<feature type="transmembrane region" description="Helical" evidence="5">
    <location>
        <begin position="111"/>
        <end position="130"/>
    </location>
</feature>
<evidence type="ECO:0000256" key="5">
    <source>
        <dbReference type="SAM" id="Phobius"/>
    </source>
</evidence>
<evidence type="ECO:0000313" key="7">
    <source>
        <dbReference type="EMBL" id="HEN14266.1"/>
    </source>
</evidence>
<feature type="transmembrane region" description="Helical" evidence="5">
    <location>
        <begin position="286"/>
        <end position="305"/>
    </location>
</feature>
<feature type="transmembrane region" description="Helical" evidence="5">
    <location>
        <begin position="186"/>
        <end position="204"/>
    </location>
</feature>
<reference evidence="7" key="1">
    <citation type="journal article" date="2020" name="mSystems">
        <title>Genome- and Community-Level Interaction Insights into Carbon Utilization and Element Cycling Functions of Hydrothermarchaeota in Hydrothermal Sediment.</title>
        <authorList>
            <person name="Zhou Z."/>
            <person name="Liu Y."/>
            <person name="Xu W."/>
            <person name="Pan J."/>
            <person name="Luo Z.H."/>
            <person name="Li M."/>
        </authorList>
    </citation>
    <scope>NUCLEOTIDE SEQUENCE [LARGE SCALE GENOMIC DNA]</scope>
    <source>
        <strain evidence="7">SpSt-339</strain>
    </source>
</reference>
<keyword evidence="4 5" id="KW-0472">Membrane</keyword>
<keyword evidence="3 5" id="KW-1133">Transmembrane helix</keyword>
<dbReference type="PANTHER" id="PTHR10846:SF8">
    <property type="entry name" value="INNER MEMBRANE PROTEIN YRBG"/>
    <property type="match status" value="1"/>
</dbReference>
<dbReference type="InterPro" id="IPR004837">
    <property type="entry name" value="NaCa_Exmemb"/>
</dbReference>
<dbReference type="EMBL" id="DSOK01000068">
    <property type="protein sequence ID" value="HEN14266.1"/>
    <property type="molecule type" value="Genomic_DNA"/>
</dbReference>